<name>A0ABQ1RLB4_9BURK</name>
<accession>A0ABQ1RLB4</accession>
<sequence>MRGLIDAITALSGDLDRNVERGAPNKGRSRSGIGCGELKRQLEYRIRDSIGDLNAGFRGFPLGARDIERRTVIPGRKREDAPVPAGDRPWLDLVTDFSRKKRSQLIARERAMLELVSQLCGRNWLCVISRAAS</sequence>
<protein>
    <submittedName>
        <fullName evidence="1">Uncharacterized protein</fullName>
    </submittedName>
</protein>
<evidence type="ECO:0000313" key="2">
    <source>
        <dbReference type="Proteomes" id="UP000597138"/>
    </source>
</evidence>
<proteinExistence type="predicted"/>
<keyword evidence="2" id="KW-1185">Reference proteome</keyword>
<gene>
    <name evidence="1" type="ORF">GCM10010985_30880</name>
</gene>
<reference evidence="2" key="1">
    <citation type="journal article" date="2019" name="Int. J. Syst. Evol. Microbiol.">
        <title>The Global Catalogue of Microorganisms (GCM) 10K type strain sequencing project: providing services to taxonomists for standard genome sequencing and annotation.</title>
        <authorList>
            <consortium name="The Broad Institute Genomics Platform"/>
            <consortium name="The Broad Institute Genome Sequencing Center for Infectious Disease"/>
            <person name="Wu L."/>
            <person name="Ma J."/>
        </authorList>
    </citation>
    <scope>NUCLEOTIDE SEQUENCE [LARGE SCALE GENOMIC DNA]</scope>
    <source>
        <strain evidence="2">CGMCC 1.11013</strain>
    </source>
</reference>
<dbReference type="Proteomes" id="UP000597138">
    <property type="component" value="Unassembled WGS sequence"/>
</dbReference>
<evidence type="ECO:0000313" key="1">
    <source>
        <dbReference type="EMBL" id="GGD74252.1"/>
    </source>
</evidence>
<dbReference type="EMBL" id="BMEG01000004">
    <property type="protein sequence ID" value="GGD74252.1"/>
    <property type="molecule type" value="Genomic_DNA"/>
</dbReference>
<organism evidence="1 2">
    <name type="scientific">Caballeronia grimmiae</name>
    <dbReference type="NCBI Taxonomy" id="1071679"/>
    <lineage>
        <taxon>Bacteria</taxon>
        <taxon>Pseudomonadati</taxon>
        <taxon>Pseudomonadota</taxon>
        <taxon>Betaproteobacteria</taxon>
        <taxon>Burkholderiales</taxon>
        <taxon>Burkholderiaceae</taxon>
        <taxon>Caballeronia</taxon>
    </lineage>
</organism>
<comment type="caution">
    <text evidence="1">The sequence shown here is derived from an EMBL/GenBank/DDBJ whole genome shotgun (WGS) entry which is preliminary data.</text>
</comment>